<feature type="domain" description="NADH:flavin oxidoreductase/NADH oxidase N-terminal" evidence="3">
    <location>
        <begin position="4"/>
        <end position="330"/>
    </location>
</feature>
<name>A0A1V4IVE8_9CLOT</name>
<evidence type="ECO:0000256" key="2">
    <source>
        <dbReference type="ARBA" id="ARBA00023002"/>
    </source>
</evidence>
<dbReference type="PANTHER" id="PTHR43656">
    <property type="entry name" value="BINDING OXIDOREDUCTASE, PUTATIVE (AFU_ORTHOLOGUE AFUA_2G08260)-RELATED"/>
    <property type="match status" value="1"/>
</dbReference>
<protein>
    <submittedName>
        <fullName evidence="5">NADH oxidase</fullName>
        <ecNumber evidence="5">1.-.-.-</ecNumber>
    </submittedName>
    <submittedName>
        <fullName evidence="4">NADH:flavin oxidoreductase</fullName>
    </submittedName>
</protein>
<dbReference type="GO" id="GO:0010181">
    <property type="term" value="F:FMN binding"/>
    <property type="evidence" value="ECO:0007669"/>
    <property type="project" value="InterPro"/>
</dbReference>
<dbReference type="PANTHER" id="PTHR43656:SF2">
    <property type="entry name" value="BINDING OXIDOREDUCTASE, PUTATIVE (AFU_ORTHOLOGUE AFUA_2G08260)-RELATED"/>
    <property type="match status" value="1"/>
</dbReference>
<keyword evidence="1" id="KW-0285">Flavoprotein</keyword>
<reference evidence="5 7" key="1">
    <citation type="submission" date="2017-03" db="EMBL/GenBank/DDBJ databases">
        <title>Genome sequence of Clostridium chromiireducens DSM 23318.</title>
        <authorList>
            <person name="Poehlein A."/>
            <person name="Daniel R."/>
        </authorList>
    </citation>
    <scope>NUCLEOTIDE SEQUENCE [LARGE SCALE GENOMIC DNA]</scope>
    <source>
        <strain evidence="5 7">DSM 23318</strain>
    </source>
</reference>
<accession>A0A1V4IVE8</accession>
<comment type="caution">
    <text evidence="5">The sequence shown here is derived from an EMBL/GenBank/DDBJ whole genome shotgun (WGS) entry which is preliminary data.</text>
</comment>
<dbReference type="RefSeq" id="WP_079438971.1">
    <property type="nucleotide sequence ID" value="NZ_MZGT01000015.1"/>
</dbReference>
<organism evidence="5 7">
    <name type="scientific">Clostridium chromiireducens</name>
    <dbReference type="NCBI Taxonomy" id="225345"/>
    <lineage>
        <taxon>Bacteria</taxon>
        <taxon>Bacillati</taxon>
        <taxon>Bacillota</taxon>
        <taxon>Clostridia</taxon>
        <taxon>Eubacteriales</taxon>
        <taxon>Clostridiaceae</taxon>
        <taxon>Clostridium</taxon>
    </lineage>
</organism>
<evidence type="ECO:0000313" key="4">
    <source>
        <dbReference type="EMBL" id="MVX64477.1"/>
    </source>
</evidence>
<evidence type="ECO:0000313" key="5">
    <source>
        <dbReference type="EMBL" id="OPJ63879.1"/>
    </source>
</evidence>
<dbReference type="Proteomes" id="UP000265930">
    <property type="component" value="Unassembled WGS sequence"/>
</dbReference>
<dbReference type="InterPro" id="IPR013785">
    <property type="entry name" value="Aldolase_TIM"/>
</dbReference>
<dbReference type="InterPro" id="IPR051799">
    <property type="entry name" value="NADH_flavin_oxidoreductase"/>
</dbReference>
<evidence type="ECO:0000259" key="3">
    <source>
        <dbReference type="Pfam" id="PF00724"/>
    </source>
</evidence>
<dbReference type="EMBL" id="WSRQ01000017">
    <property type="protein sequence ID" value="MVX64477.1"/>
    <property type="molecule type" value="Genomic_DNA"/>
</dbReference>
<dbReference type="Pfam" id="PF00724">
    <property type="entry name" value="Oxidored_FMN"/>
    <property type="match status" value="1"/>
</dbReference>
<dbReference type="EMBL" id="MZGT01000015">
    <property type="protein sequence ID" value="OPJ63879.1"/>
    <property type="molecule type" value="Genomic_DNA"/>
</dbReference>
<dbReference type="EMBL" id="QXDJ01000002">
    <property type="protein sequence ID" value="RII35690.1"/>
    <property type="molecule type" value="Genomic_DNA"/>
</dbReference>
<dbReference type="GO" id="GO:0016491">
    <property type="term" value="F:oxidoreductase activity"/>
    <property type="evidence" value="ECO:0007669"/>
    <property type="project" value="UniProtKB-KW"/>
</dbReference>
<reference evidence="4" key="3">
    <citation type="submission" date="2019-12" db="EMBL/GenBank/DDBJ databases">
        <title>Microbes associate with the intestines of laboratory mice.</title>
        <authorList>
            <person name="Navarre W."/>
            <person name="Wong E."/>
        </authorList>
    </citation>
    <scope>NUCLEOTIDE SEQUENCE</scope>
    <source>
        <strain evidence="4">NM79_F5</strain>
    </source>
</reference>
<dbReference type="InterPro" id="IPR001155">
    <property type="entry name" value="OxRdtase_FMN_N"/>
</dbReference>
<dbReference type="STRING" id="225345.CLCHR_13980"/>
<dbReference type="EC" id="1.-.-.-" evidence="5"/>
<dbReference type="Gene3D" id="3.20.20.70">
    <property type="entry name" value="Aldolase class I"/>
    <property type="match status" value="1"/>
</dbReference>
<dbReference type="OrthoDB" id="9772736at2"/>
<evidence type="ECO:0000256" key="1">
    <source>
        <dbReference type="ARBA" id="ARBA00022630"/>
    </source>
</evidence>
<keyword evidence="7" id="KW-1185">Reference proteome</keyword>
<dbReference type="Proteomes" id="UP000656077">
    <property type="component" value="Unassembled WGS sequence"/>
</dbReference>
<proteinExistence type="predicted"/>
<dbReference type="Proteomes" id="UP000191056">
    <property type="component" value="Unassembled WGS sequence"/>
</dbReference>
<reference evidence="6 8" key="2">
    <citation type="submission" date="2018-08" db="EMBL/GenBank/DDBJ databases">
        <title>Genome of Clostridium chromiireducens C1, DSM12136.</title>
        <authorList>
            <person name="Xing M."/>
            <person name="Wei Y."/>
            <person name="Ang E.L."/>
            <person name="Zhao H."/>
            <person name="Zhang Y."/>
        </authorList>
    </citation>
    <scope>NUCLEOTIDE SEQUENCE [LARGE SCALE GENOMIC DNA]</scope>
    <source>
        <strain evidence="6 8">C1</strain>
    </source>
</reference>
<gene>
    <name evidence="5" type="ORF">CLCHR_13980</name>
    <name evidence="6" type="ORF">D2A34_11000</name>
    <name evidence="4" type="ORF">GKZ28_12325</name>
</gene>
<evidence type="ECO:0000313" key="8">
    <source>
        <dbReference type="Proteomes" id="UP000265930"/>
    </source>
</evidence>
<evidence type="ECO:0000313" key="7">
    <source>
        <dbReference type="Proteomes" id="UP000191056"/>
    </source>
</evidence>
<dbReference type="SUPFAM" id="SSF51395">
    <property type="entry name" value="FMN-linked oxidoreductases"/>
    <property type="match status" value="1"/>
</dbReference>
<dbReference type="CDD" id="cd02803">
    <property type="entry name" value="OYE_like_FMN_family"/>
    <property type="match status" value="1"/>
</dbReference>
<dbReference type="AlphaFoldDB" id="A0A1V4IVE8"/>
<evidence type="ECO:0000313" key="6">
    <source>
        <dbReference type="EMBL" id="RII35690.1"/>
    </source>
</evidence>
<keyword evidence="2 5" id="KW-0560">Oxidoreductase</keyword>
<sequence length="359" mass="40518">MKSLFDGTQFGTLKLKNRFFRSATYEGMADEKGHVTEELFKVYENLAKGGVGTIITGITAVTDLEEFIPGQMGIYDDSFIDEYKRIIGVAHKYNTNIILQAGAAGTQTIKNEEKIMWGPGNEIDLGYKNTPQEMTLEEINYVQKAFADAALRAKKAGFDGIQIHAAHGYLLSKFLTPYYNTRTDEYGGDIENRARMILETYQRMRDIVGDEYPILIKINSEDFMEQGMTFEECKYVCRKLEELGIDAIEISGGSLSSRPNESYSRKIAKGEDPYYITYAEKIKAQVRIPIISVGGIRDFTALTKTLNENSIDYYALSRPLICESNLINRWYEGEIEPAKCISCGKCSGFGKTICIFNKR</sequence>